<dbReference type="AlphaFoldDB" id="A0A1I6EQS4"/>
<feature type="transmembrane region" description="Helical" evidence="1">
    <location>
        <begin position="109"/>
        <end position="126"/>
    </location>
</feature>
<evidence type="ECO:0000256" key="1">
    <source>
        <dbReference type="SAM" id="Phobius"/>
    </source>
</evidence>
<reference evidence="3" key="1">
    <citation type="submission" date="2016-10" db="EMBL/GenBank/DDBJ databases">
        <authorList>
            <person name="Varghese N."/>
            <person name="Submissions S."/>
        </authorList>
    </citation>
    <scope>NUCLEOTIDE SEQUENCE [LARGE SCALE GENOMIC DNA]</scope>
    <source>
        <strain evidence="3">DSM 44232</strain>
    </source>
</reference>
<accession>A0A1I6EQS4</accession>
<feature type="transmembrane region" description="Helical" evidence="1">
    <location>
        <begin position="78"/>
        <end position="97"/>
    </location>
</feature>
<dbReference type="RefSeq" id="WP_143138726.1">
    <property type="nucleotide sequence ID" value="NZ_FOYL01000005.1"/>
</dbReference>
<evidence type="ECO:0000313" key="2">
    <source>
        <dbReference type="EMBL" id="SFR19937.1"/>
    </source>
</evidence>
<dbReference type="Proteomes" id="UP000198583">
    <property type="component" value="Unassembled WGS sequence"/>
</dbReference>
<proteinExistence type="predicted"/>
<dbReference type="Pfam" id="PF10935">
    <property type="entry name" value="DUF2637"/>
    <property type="match status" value="1"/>
</dbReference>
<dbReference type="EMBL" id="FOYL01000005">
    <property type="protein sequence ID" value="SFR19937.1"/>
    <property type="molecule type" value="Genomic_DNA"/>
</dbReference>
<evidence type="ECO:0008006" key="4">
    <source>
        <dbReference type="Google" id="ProtNLM"/>
    </source>
</evidence>
<dbReference type="OrthoDB" id="3393357at2"/>
<sequence>MAVVNEPTIWIKRTCVVAVAAVAAVAAVVSFDHMRALASDAGEGWKAWILPISVDGMLVSASLVMLTRKRAGQPVGTLAWIGLVLGLLVSLAANVAAAEPTLIGRLVAAWPPVALGLSYELLLTLIRETATVHEFSDQRGVEAASIVHEHQAPLPEAPPKRSRKLLQDYVNEAREHLGPDVNITPAWVREVTNCSRGLSPKIAATLRAGVQ</sequence>
<gene>
    <name evidence="2" type="ORF">SAMN04488564_10562</name>
</gene>
<keyword evidence="1" id="KW-0472">Membrane</keyword>
<organism evidence="2 3">
    <name type="scientific">Lentzea waywayandensis</name>
    <dbReference type="NCBI Taxonomy" id="84724"/>
    <lineage>
        <taxon>Bacteria</taxon>
        <taxon>Bacillati</taxon>
        <taxon>Actinomycetota</taxon>
        <taxon>Actinomycetes</taxon>
        <taxon>Pseudonocardiales</taxon>
        <taxon>Pseudonocardiaceae</taxon>
        <taxon>Lentzea</taxon>
    </lineage>
</organism>
<protein>
    <recommendedName>
        <fullName evidence="4">DUF2637 domain-containing protein</fullName>
    </recommendedName>
</protein>
<keyword evidence="1" id="KW-1133">Transmembrane helix</keyword>
<keyword evidence="3" id="KW-1185">Reference proteome</keyword>
<dbReference type="InterPro" id="IPR021235">
    <property type="entry name" value="DUF2637"/>
</dbReference>
<keyword evidence="1" id="KW-0812">Transmembrane</keyword>
<feature type="transmembrane region" description="Helical" evidence="1">
    <location>
        <begin position="48"/>
        <end position="66"/>
    </location>
</feature>
<dbReference type="STRING" id="84724.SAMN04488564_10562"/>
<evidence type="ECO:0000313" key="3">
    <source>
        <dbReference type="Proteomes" id="UP000198583"/>
    </source>
</evidence>
<name>A0A1I6EQS4_9PSEU</name>